<dbReference type="Proteomes" id="UP000572680">
    <property type="component" value="Unassembled WGS sequence"/>
</dbReference>
<evidence type="ECO:0000256" key="1">
    <source>
        <dbReference type="SAM" id="MobiDB-lite"/>
    </source>
</evidence>
<sequence>MPGDDALVAELRRLEREHRTGVLSVGDGGAFHLAEGAVVYAESAWTAGLEAMARASGRTVPEDRAAAVAALGAPLLEAMVLLATFDAACLLLDPDVEPDGRRARFREGPPHWLAPFCRITPATLAHEHARRRDLLGAPEAVDRCPVVPVRRVRRQRVILTGLQAEVLLNADGRRTPVELARDLGRSAFGCVLAVRALRAGGLVEAPSGEAPAAGAERLPRRRAASRESAPAAPAGPPERWEPVDHDVLVRLRRALEELA</sequence>
<evidence type="ECO:0000313" key="3">
    <source>
        <dbReference type="Proteomes" id="UP000572680"/>
    </source>
</evidence>
<dbReference type="RefSeq" id="WP_182845443.1">
    <property type="nucleotide sequence ID" value="NZ_BAAALP010000059.1"/>
</dbReference>
<comment type="caution">
    <text evidence="2">The sequence shown here is derived from an EMBL/GenBank/DDBJ whole genome shotgun (WGS) entry which is preliminary data.</text>
</comment>
<organism evidence="2 3">
    <name type="scientific">Actinomadura namibiensis</name>
    <dbReference type="NCBI Taxonomy" id="182080"/>
    <lineage>
        <taxon>Bacteria</taxon>
        <taxon>Bacillati</taxon>
        <taxon>Actinomycetota</taxon>
        <taxon>Actinomycetes</taxon>
        <taxon>Streptosporangiales</taxon>
        <taxon>Thermomonosporaceae</taxon>
        <taxon>Actinomadura</taxon>
    </lineage>
</organism>
<evidence type="ECO:0000313" key="2">
    <source>
        <dbReference type="EMBL" id="MBA8953254.1"/>
    </source>
</evidence>
<feature type="region of interest" description="Disordered" evidence="1">
    <location>
        <begin position="205"/>
        <end position="241"/>
    </location>
</feature>
<name>A0A7W3LS11_ACTNM</name>
<protein>
    <submittedName>
        <fullName evidence="2">Uncharacterized protein</fullName>
    </submittedName>
</protein>
<proteinExistence type="predicted"/>
<reference evidence="2 3" key="1">
    <citation type="submission" date="2020-08" db="EMBL/GenBank/DDBJ databases">
        <title>Genomic Encyclopedia of Type Strains, Phase IV (KMG-IV): sequencing the most valuable type-strain genomes for metagenomic binning, comparative biology and taxonomic classification.</title>
        <authorList>
            <person name="Goeker M."/>
        </authorList>
    </citation>
    <scope>NUCLEOTIDE SEQUENCE [LARGE SCALE GENOMIC DNA]</scope>
    <source>
        <strain evidence="2 3">DSM 44197</strain>
    </source>
</reference>
<feature type="compositionally biased region" description="Low complexity" evidence="1">
    <location>
        <begin position="205"/>
        <end position="216"/>
    </location>
</feature>
<accession>A0A7W3LS11</accession>
<dbReference type="AlphaFoldDB" id="A0A7W3LS11"/>
<gene>
    <name evidence="2" type="ORF">HNR61_004904</name>
</gene>
<dbReference type="EMBL" id="JACJIA010000006">
    <property type="protein sequence ID" value="MBA8953254.1"/>
    <property type="molecule type" value="Genomic_DNA"/>
</dbReference>
<keyword evidence="3" id="KW-1185">Reference proteome</keyword>